<dbReference type="Pfam" id="PF02661">
    <property type="entry name" value="Fic"/>
    <property type="match status" value="1"/>
</dbReference>
<dbReference type="OrthoDB" id="9813719at2"/>
<accession>A0A4R2HQI1</accession>
<dbReference type="EMBL" id="SLWN01000003">
    <property type="protein sequence ID" value="TCO33483.1"/>
    <property type="molecule type" value="Genomic_DNA"/>
</dbReference>
<organism evidence="5 6">
    <name type="scientific">Kribbella steppae</name>
    <dbReference type="NCBI Taxonomy" id="2512223"/>
    <lineage>
        <taxon>Bacteria</taxon>
        <taxon>Bacillati</taxon>
        <taxon>Actinomycetota</taxon>
        <taxon>Actinomycetes</taxon>
        <taxon>Propionibacteriales</taxon>
        <taxon>Kribbellaceae</taxon>
        <taxon>Kribbella</taxon>
    </lineage>
</organism>
<evidence type="ECO:0000256" key="2">
    <source>
        <dbReference type="PIRSR" id="PIRSR640198-2"/>
    </source>
</evidence>
<dbReference type="Proteomes" id="UP000294508">
    <property type="component" value="Unassembled WGS sequence"/>
</dbReference>
<evidence type="ECO:0000256" key="1">
    <source>
        <dbReference type="PIRSR" id="PIRSR640198-1"/>
    </source>
</evidence>
<dbReference type="PROSITE" id="PS51459">
    <property type="entry name" value="FIDO"/>
    <property type="match status" value="1"/>
</dbReference>
<sequence length="387" mass="43587">MTIFSTPQPDLEDQEVLEQIHAFRSELADVLRMPRRWVGGLRRSMLARAIQGSNSIEGYDVELDDAAAALDDEEALSADQRTFAEIRGYRQALGYVLAMAKDDDFRLDVSAVRGMHFMMLSHDLAKSPGSYRQGTVYVHDETTGENVYEGPPAEEVPGLVAELMEALATDGVVDPLVHAAMAHLNLVMIHPFRDGNGRMARALQTLVLSRGGIGEPAFSSIEEWLGSNTEDYYRVLAATGAGAWHPERSSALWIKFNLRAHHIQAQTVRRRYREAGKLWLAFDQLIEQFGLPERVADELFDASLGFRIRRSTYVRRAEIEQRTATRDLARLTELGLLRPVGETKGRHYVMGDRLVELVQKALSSRERLVDPYPWMRERLAGVSTPVR</sequence>
<evidence type="ECO:0000313" key="6">
    <source>
        <dbReference type="Proteomes" id="UP000294508"/>
    </source>
</evidence>
<name>A0A4R2HQI1_9ACTN</name>
<dbReference type="AlphaFoldDB" id="A0A4R2HQI1"/>
<gene>
    <name evidence="5" type="ORF">EV652_103484</name>
</gene>
<feature type="binding site" evidence="2">
    <location>
        <begin position="194"/>
        <end position="201"/>
    </location>
    <ligand>
        <name>ATP</name>
        <dbReference type="ChEBI" id="CHEBI:30616"/>
    </ligand>
</feature>
<feature type="domain" description="Fido" evidence="4">
    <location>
        <begin position="107"/>
        <end position="259"/>
    </location>
</feature>
<keyword evidence="2" id="KW-0067">ATP-binding</keyword>
<comment type="caution">
    <text evidence="5">The sequence shown here is derived from an EMBL/GenBank/DDBJ whole genome shotgun (WGS) entry which is preliminary data.</text>
</comment>
<dbReference type="InterPro" id="IPR003812">
    <property type="entry name" value="Fido"/>
</dbReference>
<keyword evidence="6" id="KW-1185">Reference proteome</keyword>
<dbReference type="InterPro" id="IPR040198">
    <property type="entry name" value="Fido_containing"/>
</dbReference>
<dbReference type="Gene3D" id="1.10.3290.10">
    <property type="entry name" value="Fido-like domain"/>
    <property type="match status" value="1"/>
</dbReference>
<reference evidence="5 6" key="1">
    <citation type="journal article" date="2015" name="Stand. Genomic Sci.">
        <title>Genomic Encyclopedia of Bacterial and Archaeal Type Strains, Phase III: the genomes of soil and plant-associated and newly described type strains.</title>
        <authorList>
            <person name="Whitman W.B."/>
            <person name="Woyke T."/>
            <person name="Klenk H.P."/>
            <person name="Zhou Y."/>
            <person name="Lilburn T.G."/>
            <person name="Beck B.J."/>
            <person name="De Vos P."/>
            <person name="Vandamme P."/>
            <person name="Eisen J.A."/>
            <person name="Garrity G."/>
            <person name="Hugenholtz P."/>
            <person name="Kyrpides N.C."/>
        </authorList>
    </citation>
    <scope>NUCLEOTIDE SEQUENCE [LARGE SCALE GENOMIC DNA]</scope>
    <source>
        <strain evidence="5 6">VKM Ac-2572</strain>
    </source>
</reference>
<keyword evidence="2" id="KW-0547">Nucleotide-binding</keyword>
<evidence type="ECO:0000313" key="5">
    <source>
        <dbReference type="EMBL" id="TCO33483.1"/>
    </source>
</evidence>
<feature type="site" description="Important for autoinhibition of adenylyltransferase activity" evidence="3">
    <location>
        <position position="57"/>
    </location>
</feature>
<proteinExistence type="predicted"/>
<dbReference type="InterPro" id="IPR036597">
    <property type="entry name" value="Fido-like_dom_sf"/>
</dbReference>
<dbReference type="GO" id="GO:0005524">
    <property type="term" value="F:ATP binding"/>
    <property type="evidence" value="ECO:0007669"/>
    <property type="project" value="UniProtKB-KW"/>
</dbReference>
<evidence type="ECO:0000259" key="4">
    <source>
        <dbReference type="PROSITE" id="PS51459"/>
    </source>
</evidence>
<feature type="active site" evidence="1">
    <location>
        <position position="190"/>
    </location>
</feature>
<evidence type="ECO:0000256" key="3">
    <source>
        <dbReference type="PIRSR" id="PIRSR640198-3"/>
    </source>
</evidence>
<protein>
    <submittedName>
        <fullName evidence="5">Fic family protein</fullName>
    </submittedName>
</protein>
<dbReference type="PANTHER" id="PTHR13504">
    <property type="entry name" value="FIDO DOMAIN-CONTAINING PROTEIN DDB_G0283145"/>
    <property type="match status" value="1"/>
</dbReference>
<dbReference type="SUPFAM" id="SSF140931">
    <property type="entry name" value="Fic-like"/>
    <property type="match status" value="1"/>
</dbReference>
<dbReference type="PANTHER" id="PTHR13504:SF38">
    <property type="entry name" value="FIDO DOMAIN-CONTAINING PROTEIN"/>
    <property type="match status" value="1"/>
</dbReference>
<dbReference type="RefSeq" id="WP_132208934.1">
    <property type="nucleotide sequence ID" value="NZ_SLWN01000003.1"/>
</dbReference>